<dbReference type="AlphaFoldDB" id="A0A0C9VZL2"/>
<protein>
    <submittedName>
        <fullName evidence="2">Uncharacterized protein</fullName>
    </submittedName>
</protein>
<dbReference type="EMBL" id="KN837117">
    <property type="protein sequence ID" value="KIJ44540.1"/>
    <property type="molecule type" value="Genomic_DNA"/>
</dbReference>
<feature type="region of interest" description="Disordered" evidence="1">
    <location>
        <begin position="1"/>
        <end position="24"/>
    </location>
</feature>
<sequence length="203" mass="21880">MGEGTLQSNGSIAGGTGRDGPIQSAQSIPKTREAMLQYTIKTDSPHVFHIHFAALEIEYHYLTLIYVTHSLLTVCYGIPLAQASDGTKCSIWSWSVTGNKAAHRVFEIRNKFSSAMSEPGPDNSSTSGSGRIPSTTTNPRLEPHVSLPLPTLSPHPHSHRPSSRPSSLHAPHLRNGCRCHHAHPATPSRIGPALPLATRPDPP</sequence>
<keyword evidence="3" id="KW-1185">Reference proteome</keyword>
<dbReference type="HOGENOM" id="CLU_1349660_0_0_1"/>
<dbReference type="Proteomes" id="UP000054279">
    <property type="component" value="Unassembled WGS sequence"/>
</dbReference>
<reference evidence="2 3" key="1">
    <citation type="submission" date="2014-06" db="EMBL/GenBank/DDBJ databases">
        <title>Evolutionary Origins and Diversification of the Mycorrhizal Mutualists.</title>
        <authorList>
            <consortium name="DOE Joint Genome Institute"/>
            <consortium name="Mycorrhizal Genomics Consortium"/>
            <person name="Kohler A."/>
            <person name="Kuo A."/>
            <person name="Nagy L.G."/>
            <person name="Floudas D."/>
            <person name="Copeland A."/>
            <person name="Barry K.W."/>
            <person name="Cichocki N."/>
            <person name="Veneault-Fourrey C."/>
            <person name="LaButti K."/>
            <person name="Lindquist E.A."/>
            <person name="Lipzen A."/>
            <person name="Lundell T."/>
            <person name="Morin E."/>
            <person name="Murat C."/>
            <person name="Riley R."/>
            <person name="Ohm R."/>
            <person name="Sun H."/>
            <person name="Tunlid A."/>
            <person name="Henrissat B."/>
            <person name="Grigoriev I.V."/>
            <person name="Hibbett D.S."/>
            <person name="Martin F."/>
        </authorList>
    </citation>
    <scope>NUCLEOTIDE SEQUENCE [LARGE SCALE GENOMIC DNA]</scope>
    <source>
        <strain evidence="2 3">SS14</strain>
    </source>
</reference>
<feature type="compositionally biased region" description="Polar residues" evidence="1">
    <location>
        <begin position="113"/>
        <end position="139"/>
    </location>
</feature>
<name>A0A0C9VZL2_SPHS4</name>
<accession>A0A0C9VZL2</accession>
<feature type="region of interest" description="Disordered" evidence="1">
    <location>
        <begin position="113"/>
        <end position="203"/>
    </location>
</feature>
<evidence type="ECO:0000313" key="3">
    <source>
        <dbReference type="Proteomes" id="UP000054279"/>
    </source>
</evidence>
<proteinExistence type="predicted"/>
<gene>
    <name evidence="2" type="ORF">M422DRAFT_252154</name>
</gene>
<organism evidence="2 3">
    <name type="scientific">Sphaerobolus stellatus (strain SS14)</name>
    <dbReference type="NCBI Taxonomy" id="990650"/>
    <lineage>
        <taxon>Eukaryota</taxon>
        <taxon>Fungi</taxon>
        <taxon>Dikarya</taxon>
        <taxon>Basidiomycota</taxon>
        <taxon>Agaricomycotina</taxon>
        <taxon>Agaricomycetes</taxon>
        <taxon>Phallomycetidae</taxon>
        <taxon>Geastrales</taxon>
        <taxon>Sphaerobolaceae</taxon>
        <taxon>Sphaerobolus</taxon>
    </lineage>
</organism>
<evidence type="ECO:0000313" key="2">
    <source>
        <dbReference type="EMBL" id="KIJ44540.1"/>
    </source>
</evidence>
<evidence type="ECO:0000256" key="1">
    <source>
        <dbReference type="SAM" id="MobiDB-lite"/>
    </source>
</evidence>
<feature type="compositionally biased region" description="Polar residues" evidence="1">
    <location>
        <begin position="1"/>
        <end position="11"/>
    </location>
</feature>
<feature type="compositionally biased region" description="Basic residues" evidence="1">
    <location>
        <begin position="171"/>
        <end position="183"/>
    </location>
</feature>
<feature type="compositionally biased region" description="Low complexity" evidence="1">
    <location>
        <begin position="146"/>
        <end position="155"/>
    </location>
</feature>